<name>A0ABX8I448_9ASCO</name>
<feature type="transmembrane region" description="Helical" evidence="2">
    <location>
        <begin position="21"/>
        <end position="39"/>
    </location>
</feature>
<proteinExistence type="predicted"/>
<dbReference type="EMBL" id="CP076661">
    <property type="protein sequence ID" value="QWU86658.1"/>
    <property type="molecule type" value="Genomic_DNA"/>
</dbReference>
<dbReference type="Pfam" id="PF01019">
    <property type="entry name" value="G_glu_transpept"/>
    <property type="match status" value="1"/>
</dbReference>
<comment type="function">
    <text evidence="1">Cleaves the gamma-glutamyl peptide bond of glutathione and glutathione conjugates.</text>
</comment>
<keyword evidence="2" id="KW-1133">Transmembrane helix</keyword>
<keyword evidence="2" id="KW-0812">Transmembrane</keyword>
<dbReference type="Gene3D" id="1.10.246.130">
    <property type="match status" value="1"/>
</dbReference>
<dbReference type="InterPro" id="IPR043138">
    <property type="entry name" value="GGT_lsub"/>
</dbReference>
<dbReference type="InterPro" id="IPR043137">
    <property type="entry name" value="GGT_ssub_C"/>
</dbReference>
<evidence type="ECO:0000313" key="4">
    <source>
        <dbReference type="Proteomes" id="UP000825434"/>
    </source>
</evidence>
<dbReference type="Gene3D" id="3.60.20.40">
    <property type="match status" value="1"/>
</dbReference>
<evidence type="ECO:0000256" key="1">
    <source>
        <dbReference type="RuleBase" id="RU368068"/>
    </source>
</evidence>
<gene>
    <name evidence="3" type="ORF">CA3LBN_000876</name>
</gene>
<keyword evidence="2" id="KW-0472">Membrane</keyword>
<dbReference type="EC" id="3.4.19.13" evidence="1"/>
<dbReference type="PRINTS" id="PR01210">
    <property type="entry name" value="GGTRANSPTASE"/>
</dbReference>
<organism evidence="3 4">
    <name type="scientific">Candidozyma haemuli</name>
    <dbReference type="NCBI Taxonomy" id="45357"/>
    <lineage>
        <taxon>Eukaryota</taxon>
        <taxon>Fungi</taxon>
        <taxon>Dikarya</taxon>
        <taxon>Ascomycota</taxon>
        <taxon>Saccharomycotina</taxon>
        <taxon>Pichiomycetes</taxon>
        <taxon>Metschnikowiaceae</taxon>
        <taxon>Candidozyma</taxon>
    </lineage>
</organism>
<reference evidence="3 4" key="1">
    <citation type="submission" date="2021-06" db="EMBL/GenBank/DDBJ databases">
        <title>Candida outbreak in Lebanon.</title>
        <authorList>
            <person name="Finianos M."/>
        </authorList>
    </citation>
    <scope>NUCLEOTIDE SEQUENCE [LARGE SCALE GENOMIC DNA]</scope>
    <source>
        <strain evidence="3">CA3LBN</strain>
    </source>
</reference>
<comment type="catalytic activity">
    <reaction evidence="1">
        <text>an N-terminal (5-L-glutamyl)-[peptide] + an alpha-amino acid = 5-L-glutamyl amino acid + an N-terminal L-alpha-aminoacyl-[peptide]</text>
        <dbReference type="Rhea" id="RHEA:23904"/>
        <dbReference type="Rhea" id="RHEA-COMP:9780"/>
        <dbReference type="Rhea" id="RHEA-COMP:9795"/>
        <dbReference type="ChEBI" id="CHEBI:77644"/>
        <dbReference type="ChEBI" id="CHEBI:78597"/>
        <dbReference type="ChEBI" id="CHEBI:78599"/>
        <dbReference type="ChEBI" id="CHEBI:78608"/>
        <dbReference type="EC" id="2.3.2.2"/>
    </reaction>
</comment>
<accession>A0ABX8I448</accession>
<keyword evidence="4" id="KW-1185">Reference proteome</keyword>
<dbReference type="Proteomes" id="UP000825434">
    <property type="component" value="Chromosome 1"/>
</dbReference>
<comment type="catalytic activity">
    <reaction evidence="1">
        <text>an S-substituted glutathione + H2O = an S-substituted L-cysteinylglycine + L-glutamate</text>
        <dbReference type="Rhea" id="RHEA:59468"/>
        <dbReference type="ChEBI" id="CHEBI:15377"/>
        <dbReference type="ChEBI" id="CHEBI:29985"/>
        <dbReference type="ChEBI" id="CHEBI:90779"/>
        <dbReference type="ChEBI" id="CHEBI:143103"/>
        <dbReference type="EC" id="3.4.19.13"/>
    </reaction>
</comment>
<keyword evidence="1" id="KW-0378">Hydrolase</keyword>
<comment type="catalytic activity">
    <reaction evidence="1">
        <text>glutathione + H2O = L-cysteinylglycine + L-glutamate</text>
        <dbReference type="Rhea" id="RHEA:28807"/>
        <dbReference type="ChEBI" id="CHEBI:15377"/>
        <dbReference type="ChEBI" id="CHEBI:29985"/>
        <dbReference type="ChEBI" id="CHEBI:57925"/>
        <dbReference type="ChEBI" id="CHEBI:61694"/>
        <dbReference type="EC" id="3.4.19.13"/>
    </reaction>
</comment>
<dbReference type="PANTHER" id="PTHR11686:SF9">
    <property type="entry name" value="RE13973P"/>
    <property type="match status" value="1"/>
</dbReference>
<dbReference type="InterPro" id="IPR029055">
    <property type="entry name" value="Ntn_hydrolases_N"/>
</dbReference>
<keyword evidence="1" id="KW-0012">Acyltransferase</keyword>
<dbReference type="EC" id="2.3.2.2" evidence="1"/>
<evidence type="ECO:0000256" key="2">
    <source>
        <dbReference type="SAM" id="Phobius"/>
    </source>
</evidence>
<dbReference type="NCBIfam" id="TIGR00066">
    <property type="entry name" value="g_glut_trans"/>
    <property type="match status" value="1"/>
</dbReference>
<sequence>MSFSEKTEYASQKPDFRKWAFVLKAVAVSTLIALVFFAVPDPHVPSQPRILDDPVGDKIGHPSLDPSAEYLKKGEKAMVASDVEICSKMGARILEKNGNAADAAVTVALCLGSINSHSSGIGGGAFIVSWKDDETISIDARETAPSKAHKFMYEHFPLLAQFGGLAVAVPGELAGLFELHKSHGSGNFSWAELIEPVVELNRNGWAAEEIWISSLHRIHKDLLQRVPLLKDKWDFIFKNDGKIVDTGDWITRPTYANTLELIAKNGSSAIFYDPHGPIAPRLSSRASECGGVVTPDDFAAYKPEIEKALRYKFDAEGDNFELATTGGVSSGLALIAGLNFYSVLEKSAPDIGLSAHRLLEAMKWTASVRSNLGDHNATFFQGLVSRFSSQEWVQNLLKQGKYSDNTTFLWDHYEPKFQLTEPKGTSHFSVVDANGGAVSMTTTVNLIFGSSVYDNETGVILNDEMDDFSMPGTSNAFNLTPSIYNFIGPGKRPLSSTTPTIIKKNGEFFMLIGAAGGSRIVTAVLQAIVRSIYEKLPLLQTISYPRLHHQLIPEFVMVEDVEMFDQSDPGVVKQLESRNHTLYESGALTAMNAIKRVGDAWEGVSDHWRKRGIAAGC</sequence>
<dbReference type="SUPFAM" id="SSF56235">
    <property type="entry name" value="N-terminal nucleophile aminohydrolases (Ntn hydrolases)"/>
    <property type="match status" value="1"/>
</dbReference>
<keyword evidence="1" id="KW-0808">Transferase</keyword>
<protein>
    <recommendedName>
        <fullName evidence="1">Glutathione hydrolase</fullName>
        <ecNumber evidence="1">2.3.2.2</ecNumber>
        <ecNumber evidence="1">3.4.19.13</ecNumber>
    </recommendedName>
    <alternativeName>
        <fullName evidence="1">Gamma-glutamyltransferase</fullName>
    </alternativeName>
    <alternativeName>
        <fullName evidence="1">Gamma-glutamyltranspeptidase</fullName>
    </alternativeName>
</protein>
<comment type="pathway">
    <text evidence="1">Sulfur metabolism; glutathione metabolism.</text>
</comment>
<dbReference type="InterPro" id="IPR000101">
    <property type="entry name" value="GGT_peptidase"/>
</dbReference>
<dbReference type="PANTHER" id="PTHR11686">
    <property type="entry name" value="GAMMA GLUTAMYL TRANSPEPTIDASE"/>
    <property type="match status" value="1"/>
</dbReference>
<evidence type="ECO:0000313" key="3">
    <source>
        <dbReference type="EMBL" id="QWU86658.1"/>
    </source>
</evidence>